<gene>
    <name evidence="1" type="ORF">A2982_00645</name>
</gene>
<evidence type="ECO:0000313" key="1">
    <source>
        <dbReference type="EMBL" id="OGC51774.1"/>
    </source>
</evidence>
<comment type="caution">
    <text evidence="1">The sequence shown here is derived from an EMBL/GenBank/DDBJ whole genome shotgun (WGS) entry which is preliminary data.</text>
</comment>
<dbReference type="STRING" id="1802624.A2982_00645"/>
<evidence type="ECO:0008006" key="3">
    <source>
        <dbReference type="Google" id="ProtNLM"/>
    </source>
</evidence>
<reference evidence="1 2" key="1">
    <citation type="journal article" date="2016" name="Nat. Commun.">
        <title>Thousands of microbial genomes shed light on interconnected biogeochemical processes in an aquifer system.</title>
        <authorList>
            <person name="Anantharaman K."/>
            <person name="Brown C.T."/>
            <person name="Hug L.A."/>
            <person name="Sharon I."/>
            <person name="Castelle C.J."/>
            <person name="Probst A.J."/>
            <person name="Thomas B.C."/>
            <person name="Singh A."/>
            <person name="Wilkins M.J."/>
            <person name="Karaoz U."/>
            <person name="Brodie E.L."/>
            <person name="Williams K.H."/>
            <person name="Hubbard S.S."/>
            <person name="Banfield J.F."/>
        </authorList>
    </citation>
    <scope>NUCLEOTIDE SEQUENCE [LARGE SCALE GENOMIC DNA]</scope>
</reference>
<evidence type="ECO:0000313" key="2">
    <source>
        <dbReference type="Proteomes" id="UP000178771"/>
    </source>
</evidence>
<dbReference type="Proteomes" id="UP000178771">
    <property type="component" value="Unassembled WGS sequence"/>
</dbReference>
<dbReference type="EMBL" id="MEVH01000014">
    <property type="protein sequence ID" value="OGC51774.1"/>
    <property type="molecule type" value="Genomic_DNA"/>
</dbReference>
<name>A0A1F4V3J8_UNCKA</name>
<organism evidence="1 2">
    <name type="scientific">candidate division WWE3 bacterium RIFCSPLOWO2_01_FULL_39_13</name>
    <dbReference type="NCBI Taxonomy" id="1802624"/>
    <lineage>
        <taxon>Bacteria</taxon>
        <taxon>Katanobacteria</taxon>
    </lineage>
</organism>
<dbReference type="AlphaFoldDB" id="A0A1F4V3J8"/>
<accession>A0A1F4V3J8</accession>
<sequence>MKLKIPAYTIFKEEIFKKLTSKRKNALFCWSLLDTSSWEEIPPKYYPDYKNGHKKVIEIMKMGKSIKELVDEDMNYFIRRFVNGEFLSNFLLAAELENQLDSSWRLDLDNLQQAVFPDVLFISKSNSRKVNIEVKGVISASNLKNRIEDEVIPHLRDENYKEFVLLLLFPVCPGENPNRVNQLIEGYYIYETVMNKGGQKVLCQCIKQDADGDRKAFSLEKLVGRLIAGYFSKA</sequence>
<protein>
    <recommendedName>
        <fullName evidence="3">Restriction endonuclease</fullName>
    </recommendedName>
</protein>
<proteinExistence type="predicted"/>